<keyword evidence="1" id="KW-0732">Signal</keyword>
<evidence type="ECO:0000313" key="3">
    <source>
        <dbReference type="EMBL" id="MBW4361335.1"/>
    </source>
</evidence>
<comment type="caution">
    <text evidence="3">The sequence shown here is derived from an EMBL/GenBank/DDBJ whole genome shotgun (WGS) entry which is preliminary data.</text>
</comment>
<dbReference type="InterPro" id="IPR025665">
    <property type="entry name" value="Beta-barrel_OMP_2"/>
</dbReference>
<dbReference type="RefSeq" id="WP_219317842.1">
    <property type="nucleotide sequence ID" value="NZ_JAHWYN010000010.1"/>
</dbReference>
<accession>A0ABS6XXC8</accession>
<dbReference type="Pfam" id="PF13568">
    <property type="entry name" value="OMP_b-brl_2"/>
    <property type="match status" value="1"/>
</dbReference>
<gene>
    <name evidence="3" type="ORF">KZH69_12650</name>
</gene>
<name>A0ABS6XXC8_9FLAO</name>
<feature type="chain" id="PRO_5046818974" evidence="1">
    <location>
        <begin position="22"/>
        <end position="205"/>
    </location>
</feature>
<dbReference type="Proteomes" id="UP000812031">
    <property type="component" value="Unassembled WGS sequence"/>
</dbReference>
<evidence type="ECO:0000256" key="1">
    <source>
        <dbReference type="SAM" id="SignalP"/>
    </source>
</evidence>
<reference evidence="3 4" key="1">
    <citation type="submission" date="2021-07" db="EMBL/GenBank/DDBJ databases">
        <title>Flavobacterium sp. nov. isolated from sediment on the Taihu Lake.</title>
        <authorList>
            <person name="Qu J.-H."/>
        </authorList>
    </citation>
    <scope>NUCLEOTIDE SEQUENCE [LARGE SCALE GENOMIC DNA]</scope>
    <source>
        <strain evidence="3 4">NAS39</strain>
    </source>
</reference>
<organism evidence="3 4">
    <name type="scientific">Flavobacterium taihuense</name>
    <dbReference type="NCBI Taxonomy" id="2857508"/>
    <lineage>
        <taxon>Bacteria</taxon>
        <taxon>Pseudomonadati</taxon>
        <taxon>Bacteroidota</taxon>
        <taxon>Flavobacteriia</taxon>
        <taxon>Flavobacteriales</taxon>
        <taxon>Flavobacteriaceae</taxon>
        <taxon>Flavobacterium</taxon>
    </lineage>
</organism>
<keyword evidence="4" id="KW-1185">Reference proteome</keyword>
<feature type="signal peptide" evidence="1">
    <location>
        <begin position="1"/>
        <end position="21"/>
    </location>
</feature>
<protein>
    <submittedName>
        <fullName evidence="3">PorT family protein</fullName>
    </submittedName>
</protein>
<feature type="domain" description="Outer membrane protein beta-barrel" evidence="2">
    <location>
        <begin position="18"/>
        <end position="181"/>
    </location>
</feature>
<evidence type="ECO:0000259" key="2">
    <source>
        <dbReference type="Pfam" id="PF13568"/>
    </source>
</evidence>
<proteinExistence type="predicted"/>
<sequence>MKKIILAAVAVLVFGFTNAQKAQFGIKGGLNVANQIYSEDGAPSPSSIIGFHIGGFVEVKMSDKFSIQPEVLYSTQGSKFDMNVDYNGTNYNTEDVFKLSYINIPIMFKYYAAERFSLEAGPQIGFLTSSKLDVTVLGQSVSQNAKDLFESVDFGLNIGAGFDFTKNFSAGVRYNFGLANVAKTEGGDDSTVKNGVFSVSLGYKF</sequence>
<dbReference type="EMBL" id="JAHWYN010000010">
    <property type="protein sequence ID" value="MBW4361335.1"/>
    <property type="molecule type" value="Genomic_DNA"/>
</dbReference>
<evidence type="ECO:0000313" key="4">
    <source>
        <dbReference type="Proteomes" id="UP000812031"/>
    </source>
</evidence>